<dbReference type="EMBL" id="AFBN01000042">
    <property type="protein sequence ID" value="EGF56311.1"/>
    <property type="molecule type" value="Genomic_DNA"/>
</dbReference>
<dbReference type="AlphaFoldDB" id="F3PU95"/>
<gene>
    <name evidence="1" type="ORF">HMPREF9446_02318</name>
</gene>
<sequence>MMENTIIDILHTGQYSCVIKNRTEIRTFTQRGVADLYDLYQSDPAFMKGASIADKVIGKGAAALMVLGGMRTVYADIISTPALTLLRHEGIETTFAKEVPHIINRDKTGWCPLETACDKLESVTEMYPVIQNFIKNIRSKKNQPF</sequence>
<dbReference type="InterPro" id="IPR037081">
    <property type="entry name" value="Hyp_TM1506"/>
</dbReference>
<comment type="caution">
    <text evidence="1">The sequence shown here is derived from an EMBL/GenBank/DDBJ whole genome shotgun (WGS) entry which is preliminary data.</text>
</comment>
<name>F3PU95_9BACE</name>
<dbReference type="InterPro" id="IPR016193">
    <property type="entry name" value="Cytidine_deaminase-like"/>
</dbReference>
<dbReference type="GO" id="GO:0003824">
    <property type="term" value="F:catalytic activity"/>
    <property type="evidence" value="ECO:0007669"/>
    <property type="project" value="InterPro"/>
</dbReference>
<accession>F3PU95</accession>
<dbReference type="SUPFAM" id="SSF53927">
    <property type="entry name" value="Cytidine deaminase-like"/>
    <property type="match status" value="1"/>
</dbReference>
<dbReference type="RefSeq" id="WP_009125574.1">
    <property type="nucleotide sequence ID" value="NZ_GL882639.1"/>
</dbReference>
<dbReference type="InterPro" id="IPR015067">
    <property type="entry name" value="DUF1893_TM1506-like"/>
</dbReference>
<proteinExistence type="predicted"/>
<dbReference type="GeneID" id="86049857"/>
<protein>
    <submittedName>
        <fullName evidence="1">Uncharacterized protein</fullName>
    </submittedName>
</protein>
<evidence type="ECO:0000313" key="2">
    <source>
        <dbReference type="Proteomes" id="UP000003416"/>
    </source>
</evidence>
<evidence type="ECO:0000313" key="1">
    <source>
        <dbReference type="EMBL" id="EGF56311.1"/>
    </source>
</evidence>
<dbReference type="Pfam" id="PF08973">
    <property type="entry name" value="TM1506"/>
    <property type="match status" value="1"/>
</dbReference>
<keyword evidence="2" id="KW-1185">Reference proteome</keyword>
<dbReference type="Proteomes" id="UP000003416">
    <property type="component" value="Unassembled WGS sequence"/>
</dbReference>
<organism evidence="1 2">
    <name type="scientific">Bacteroides fluxus YIT 12057</name>
    <dbReference type="NCBI Taxonomy" id="763034"/>
    <lineage>
        <taxon>Bacteria</taxon>
        <taxon>Pseudomonadati</taxon>
        <taxon>Bacteroidota</taxon>
        <taxon>Bacteroidia</taxon>
        <taxon>Bacteroidales</taxon>
        <taxon>Bacteroidaceae</taxon>
        <taxon>Bacteroides</taxon>
    </lineage>
</organism>
<dbReference type="HOGENOM" id="CLU_121418_1_0_10"/>
<dbReference type="Gene3D" id="3.40.140.30">
    <property type="entry name" value="Hypothetical protein TM1506"/>
    <property type="match status" value="1"/>
</dbReference>
<reference evidence="1 2" key="1">
    <citation type="submission" date="2011-02" db="EMBL/GenBank/DDBJ databases">
        <authorList>
            <person name="Weinstock G."/>
            <person name="Sodergren E."/>
            <person name="Clifton S."/>
            <person name="Fulton L."/>
            <person name="Fulton B."/>
            <person name="Courtney L."/>
            <person name="Fronick C."/>
            <person name="Harrison M."/>
            <person name="Strong C."/>
            <person name="Farmer C."/>
            <person name="Delahaunty K."/>
            <person name="Markovic C."/>
            <person name="Hall O."/>
            <person name="Minx P."/>
            <person name="Tomlinson C."/>
            <person name="Mitreva M."/>
            <person name="Hou S."/>
            <person name="Chen J."/>
            <person name="Wollam A."/>
            <person name="Pepin K.H."/>
            <person name="Johnson M."/>
            <person name="Bhonagiri V."/>
            <person name="Zhang X."/>
            <person name="Suruliraj S."/>
            <person name="Warren W."/>
            <person name="Chinwalla A."/>
            <person name="Mardis E.R."/>
            <person name="Wilson R.K."/>
        </authorList>
    </citation>
    <scope>NUCLEOTIDE SEQUENCE [LARGE SCALE GENOMIC DNA]</scope>
    <source>
        <strain evidence="1 2">YIT 12057</strain>
    </source>
</reference>
<dbReference type="STRING" id="763034.HMPREF9446_02318"/>
<dbReference type="eggNOG" id="ENOG50332RU">
    <property type="taxonomic scope" value="Bacteria"/>
</dbReference>